<keyword evidence="2" id="KW-1185">Reference proteome</keyword>
<dbReference type="AlphaFoldDB" id="A0A5N6BZP1"/>
<organism evidence="1 2">
    <name type="scientific">Microbispora catharanthi</name>
    <dbReference type="NCBI Taxonomy" id="1712871"/>
    <lineage>
        <taxon>Bacteria</taxon>
        <taxon>Bacillati</taxon>
        <taxon>Actinomycetota</taxon>
        <taxon>Actinomycetes</taxon>
        <taxon>Streptosporangiales</taxon>
        <taxon>Streptosporangiaceae</taxon>
        <taxon>Microbispora</taxon>
    </lineage>
</organism>
<reference evidence="1 2" key="1">
    <citation type="submission" date="2019-10" db="EMBL/GenBank/DDBJ databases">
        <title>Nonomuraea sp. nov., isolated from Phyllanthus amarus.</title>
        <authorList>
            <person name="Klykleung N."/>
            <person name="Tanasupawat S."/>
        </authorList>
    </citation>
    <scope>NUCLEOTIDE SEQUENCE [LARGE SCALE GENOMIC DNA]</scope>
    <source>
        <strain evidence="1 2">CR1-09</strain>
    </source>
</reference>
<sequence length="254" mass="27994">MIHITMGACRPCPPGDPLNRSTYGFAPEMTPQEIYEANRGYYAIGSEAEKRERYAIFSGIGVDGERVVVLAVDIDKIVPVQVPGKASRKAIEGRILEAGHPVYDTYVGKPIEGARNPVVYLESSFDLGRCKCGCGEVSRSSFVPGHDQRALHERIAQIGTVADFIDWFDRTLNSGGETIGQHVDLRHGQPQASRNDQWDHDKYDWPNGLGLFLYDDGRIKVELKDGTVAVTDVSNYASGNSRRSAHVIAQFARA</sequence>
<name>A0A5N6BZP1_9ACTN</name>
<dbReference type="RefSeq" id="WP_139573955.1">
    <property type="nucleotide sequence ID" value="NZ_VDMA02000004.1"/>
</dbReference>
<comment type="caution">
    <text evidence="1">The sequence shown here is derived from an EMBL/GenBank/DDBJ whole genome shotgun (WGS) entry which is preliminary data.</text>
</comment>
<proteinExistence type="predicted"/>
<gene>
    <name evidence="1" type="ORF">FH610_009650</name>
</gene>
<evidence type="ECO:0000313" key="1">
    <source>
        <dbReference type="EMBL" id="KAB8186006.1"/>
    </source>
</evidence>
<evidence type="ECO:0000313" key="2">
    <source>
        <dbReference type="Proteomes" id="UP000313066"/>
    </source>
</evidence>
<protein>
    <submittedName>
        <fullName evidence="1">Uncharacterized protein</fullName>
    </submittedName>
</protein>
<accession>A0A5N6BZP1</accession>
<dbReference type="Proteomes" id="UP000313066">
    <property type="component" value="Unassembled WGS sequence"/>
</dbReference>
<dbReference type="EMBL" id="VDMA02000004">
    <property type="protein sequence ID" value="KAB8186006.1"/>
    <property type="molecule type" value="Genomic_DNA"/>
</dbReference>